<feature type="transmembrane region" description="Helical" evidence="5">
    <location>
        <begin position="500"/>
        <end position="520"/>
    </location>
</feature>
<feature type="transmembrane region" description="Helical" evidence="5">
    <location>
        <begin position="455"/>
        <end position="480"/>
    </location>
</feature>
<evidence type="ECO:0000256" key="3">
    <source>
        <dbReference type="ARBA" id="ARBA00022989"/>
    </source>
</evidence>
<reference evidence="7" key="1">
    <citation type="submission" date="2006-10" db="EMBL/GenBank/DDBJ databases">
        <authorList>
            <person name="Amadeo P."/>
            <person name="Zhao Q."/>
            <person name="Wortman J."/>
            <person name="Fraser-Liggett C."/>
            <person name="Carlton J."/>
        </authorList>
    </citation>
    <scope>NUCLEOTIDE SEQUENCE</scope>
    <source>
        <strain evidence="7">G3</strain>
    </source>
</reference>
<keyword evidence="4 5" id="KW-0472">Membrane</keyword>
<dbReference type="GO" id="GO:0006817">
    <property type="term" value="P:phosphate ion transport"/>
    <property type="evidence" value="ECO:0000318"/>
    <property type="project" value="GO_Central"/>
</dbReference>
<feature type="domain" description="SPX" evidence="6">
    <location>
        <begin position="1"/>
        <end position="156"/>
    </location>
</feature>
<dbReference type="Pfam" id="PF00939">
    <property type="entry name" value="Na_sulph_symp"/>
    <property type="match status" value="1"/>
</dbReference>
<dbReference type="VEuPathDB" id="TrichDB:TVAGG3_0913940"/>
<dbReference type="InterPro" id="IPR004331">
    <property type="entry name" value="SPX_dom"/>
</dbReference>
<dbReference type="Pfam" id="PF03105">
    <property type="entry name" value="SPX"/>
    <property type="match status" value="1"/>
</dbReference>
<dbReference type="PROSITE" id="PS51382">
    <property type="entry name" value="SPX"/>
    <property type="match status" value="1"/>
</dbReference>
<feature type="transmembrane region" description="Helical" evidence="5">
    <location>
        <begin position="271"/>
        <end position="302"/>
    </location>
</feature>
<keyword evidence="8" id="KW-1185">Reference proteome</keyword>
<dbReference type="Proteomes" id="UP000001542">
    <property type="component" value="Unassembled WGS sequence"/>
</dbReference>
<feature type="transmembrane region" description="Helical" evidence="5">
    <location>
        <begin position="634"/>
        <end position="657"/>
    </location>
</feature>
<dbReference type="VEuPathDB" id="TrichDB:TVAG_419700"/>
<dbReference type="GO" id="GO:0006797">
    <property type="term" value="P:polyphosphate metabolic process"/>
    <property type="evidence" value="ECO:0000318"/>
    <property type="project" value="GO_Central"/>
</dbReference>
<feature type="transmembrane region" description="Helical" evidence="5">
    <location>
        <begin position="241"/>
        <end position="259"/>
    </location>
</feature>
<name>A2EIU4_TRIV3</name>
<feature type="transmembrane region" description="Helical" evidence="5">
    <location>
        <begin position="552"/>
        <end position="570"/>
    </location>
</feature>
<accession>A2EIU4</accession>
<proteinExistence type="predicted"/>
<feature type="transmembrane region" description="Helical" evidence="5">
    <location>
        <begin position="362"/>
        <end position="391"/>
    </location>
</feature>
<evidence type="ECO:0000256" key="4">
    <source>
        <dbReference type="ARBA" id="ARBA00023136"/>
    </source>
</evidence>
<evidence type="ECO:0000313" key="7">
    <source>
        <dbReference type="EMBL" id="EAY07428.1"/>
    </source>
</evidence>
<feature type="transmembrane region" description="Helical" evidence="5">
    <location>
        <begin position="322"/>
        <end position="341"/>
    </location>
</feature>
<protein>
    <submittedName>
        <fullName evidence="7">Sodium:sulfate symporter transmembrane region family protein</fullName>
    </submittedName>
</protein>
<evidence type="ECO:0000256" key="5">
    <source>
        <dbReference type="SAM" id="Phobius"/>
    </source>
</evidence>
<dbReference type="GO" id="GO:0055085">
    <property type="term" value="P:transmembrane transport"/>
    <property type="evidence" value="ECO:0000318"/>
    <property type="project" value="GO_Central"/>
</dbReference>
<reference evidence="7" key="2">
    <citation type="journal article" date="2007" name="Science">
        <title>Draft genome sequence of the sexually transmitted pathogen Trichomonas vaginalis.</title>
        <authorList>
            <person name="Carlton J.M."/>
            <person name="Hirt R.P."/>
            <person name="Silva J.C."/>
            <person name="Delcher A.L."/>
            <person name="Schatz M."/>
            <person name="Zhao Q."/>
            <person name="Wortman J.R."/>
            <person name="Bidwell S.L."/>
            <person name="Alsmark U.C.M."/>
            <person name="Besteiro S."/>
            <person name="Sicheritz-Ponten T."/>
            <person name="Noel C.J."/>
            <person name="Dacks J.B."/>
            <person name="Foster P.G."/>
            <person name="Simillion C."/>
            <person name="Van de Peer Y."/>
            <person name="Miranda-Saavedra D."/>
            <person name="Barton G.J."/>
            <person name="Westrop G.D."/>
            <person name="Mueller S."/>
            <person name="Dessi D."/>
            <person name="Fiori P.L."/>
            <person name="Ren Q."/>
            <person name="Paulsen I."/>
            <person name="Zhang H."/>
            <person name="Bastida-Corcuera F.D."/>
            <person name="Simoes-Barbosa A."/>
            <person name="Brown M.T."/>
            <person name="Hayes R.D."/>
            <person name="Mukherjee M."/>
            <person name="Okumura C.Y."/>
            <person name="Schneider R."/>
            <person name="Smith A.J."/>
            <person name="Vanacova S."/>
            <person name="Villalvazo M."/>
            <person name="Haas B.J."/>
            <person name="Pertea M."/>
            <person name="Feldblyum T.V."/>
            <person name="Utterback T.R."/>
            <person name="Shu C.L."/>
            <person name="Osoegawa K."/>
            <person name="de Jong P.J."/>
            <person name="Hrdy I."/>
            <person name="Horvathova L."/>
            <person name="Zubacova Z."/>
            <person name="Dolezal P."/>
            <person name="Malik S.B."/>
            <person name="Logsdon J.M. Jr."/>
            <person name="Henze K."/>
            <person name="Gupta A."/>
            <person name="Wang C.C."/>
            <person name="Dunne R.L."/>
            <person name="Upcroft J.A."/>
            <person name="Upcroft P."/>
            <person name="White O."/>
            <person name="Salzberg S.L."/>
            <person name="Tang P."/>
            <person name="Chiu C.-H."/>
            <person name="Lee Y.-S."/>
            <person name="Embley T.M."/>
            <person name="Coombs G.H."/>
            <person name="Mottram J.C."/>
            <person name="Tachezy J."/>
            <person name="Fraser-Liggett C.M."/>
            <person name="Johnson P.J."/>
        </authorList>
    </citation>
    <scope>NUCLEOTIDE SEQUENCE [LARGE SCALE GENOMIC DNA]</scope>
    <source>
        <strain evidence="7">G3</strain>
    </source>
</reference>
<dbReference type="OMA" id="GYGLMYI"/>
<evidence type="ECO:0000256" key="1">
    <source>
        <dbReference type="ARBA" id="ARBA00004141"/>
    </source>
</evidence>
<keyword evidence="2 5" id="KW-0812">Transmembrane</keyword>
<dbReference type="RefSeq" id="XP_001319651.1">
    <property type="nucleotide sequence ID" value="XM_001319616.1"/>
</dbReference>
<feature type="transmembrane region" description="Helical" evidence="5">
    <location>
        <begin position="678"/>
        <end position="700"/>
    </location>
</feature>
<dbReference type="GO" id="GO:0005315">
    <property type="term" value="F:phosphate transmembrane transporter activity"/>
    <property type="evidence" value="ECO:0000318"/>
    <property type="project" value="GO_Central"/>
</dbReference>
<comment type="subcellular location">
    <subcellularLocation>
        <location evidence="1">Membrane</location>
        <topology evidence="1">Multi-pass membrane protein</topology>
    </subcellularLocation>
</comment>
<feature type="transmembrane region" description="Helical" evidence="5">
    <location>
        <begin position="527"/>
        <end position="546"/>
    </location>
</feature>
<feature type="transmembrane region" description="Helical" evidence="5">
    <location>
        <begin position="591"/>
        <end position="614"/>
    </location>
</feature>
<dbReference type="KEGG" id="tva:4765319"/>
<evidence type="ECO:0000259" key="6">
    <source>
        <dbReference type="PROSITE" id="PS51382"/>
    </source>
</evidence>
<dbReference type="eggNOG" id="KOG1281">
    <property type="taxonomic scope" value="Eukaryota"/>
</dbReference>
<evidence type="ECO:0000256" key="2">
    <source>
        <dbReference type="ARBA" id="ARBA00022692"/>
    </source>
</evidence>
<dbReference type="InterPro" id="IPR001898">
    <property type="entry name" value="SLC13A/DASS"/>
</dbReference>
<dbReference type="FunCoup" id="A2EIU4">
    <property type="interactions" value="148"/>
</dbReference>
<gene>
    <name evidence="7" type="ORF">TVAG_419700</name>
</gene>
<dbReference type="InParanoid" id="A2EIU4"/>
<dbReference type="AlphaFoldDB" id="A2EIU4"/>
<dbReference type="PANTHER" id="PTHR10283">
    <property type="entry name" value="SOLUTE CARRIER FAMILY 13 MEMBER"/>
    <property type="match status" value="1"/>
</dbReference>
<sequence length="706" mass="78452">MKFGKQIRFVAVKAWYDKYVDYKKLKKVIAQGRENLFEAHDNGALMAEVETMKETFLQEFFKKLYKDLNVVTSFYSNEYVECQKLIDEINIDIKEHVEFSNRDEDTQKSFLKRVFGITLEVYELRTFLEVNRTAGQKIVKKIKKNFGNSHWAEDFIINEADIFLNLPEIRNLINELEDQYITVVREISLTPDTRPRPEIILELHNKVDATMAWKQSTILRDFNAIDFRKSELSAVSQPVKLIPLIIAFVFLIVFSVAQFTSKLKYSAQKCIGVIGFCAILWATGAVPLWLTSLSIPLLAVVLKVITGYTPADLGKLIQSATMSPTVFLTMGGFTIAAALRATEMDKRIASLALKKAASNARIFLLVCSLLNAFIAMWISNITSTMIVVTLVGPTLRQIPRDSNYARAVVLSIALGGNLGGMMTPLSSPQNAVTVQAVADASKAFNIKASVSFTEFFATALPFSIICALIAWVIIMFKYPIDIQGVPPIPESKTDFGWRQIFVSVVSVAIIIVWICLPFGAEKVFSDYGIVGFLPMIIFYGVGILPPSKIAELPWNIIFLLMGGNVLSKIVQTSGLMDVISNAMTDLLGNQTLWVTILIVNICVIVIDFFLTHTVSSMITMPLVANFAGKRGGHIALFCMCGCMATTASQILPVSSFPNMCCVSLTDDTKKEYISSGSFIRWGIMITAVLFACVMTVYYGIGIAYGM</sequence>
<dbReference type="OrthoDB" id="10260443at2759"/>
<keyword evidence="3 5" id="KW-1133">Transmembrane helix</keyword>
<dbReference type="SMR" id="A2EIU4"/>
<dbReference type="STRING" id="5722.A2EIU4"/>
<dbReference type="CDD" id="cd14447">
    <property type="entry name" value="SPX"/>
    <property type="match status" value="1"/>
</dbReference>
<evidence type="ECO:0000313" key="8">
    <source>
        <dbReference type="Proteomes" id="UP000001542"/>
    </source>
</evidence>
<dbReference type="EMBL" id="DS113400">
    <property type="protein sequence ID" value="EAY07428.1"/>
    <property type="molecule type" value="Genomic_DNA"/>
</dbReference>
<organism evidence="7 8">
    <name type="scientific">Trichomonas vaginalis (strain ATCC PRA-98 / G3)</name>
    <dbReference type="NCBI Taxonomy" id="412133"/>
    <lineage>
        <taxon>Eukaryota</taxon>
        <taxon>Metamonada</taxon>
        <taxon>Parabasalia</taxon>
        <taxon>Trichomonadida</taxon>
        <taxon>Trichomonadidae</taxon>
        <taxon>Trichomonas</taxon>
    </lineage>
</organism>
<dbReference type="PANTHER" id="PTHR10283:SF92">
    <property type="entry name" value="LOW-AFFINITY PHOSPHATE TRANSPORTER PHO91"/>
    <property type="match status" value="1"/>
</dbReference>
<dbReference type="GO" id="GO:0005886">
    <property type="term" value="C:plasma membrane"/>
    <property type="evidence" value="ECO:0000318"/>
    <property type="project" value="GO_Central"/>
</dbReference>